<dbReference type="Proteomes" id="UP000253517">
    <property type="component" value="Unassembled WGS sequence"/>
</dbReference>
<dbReference type="AlphaFoldDB" id="A0A368ZY06"/>
<dbReference type="InterPro" id="IPR021457">
    <property type="entry name" value="DUF3108"/>
</dbReference>
<comment type="caution">
    <text evidence="2">The sequence shown here is derived from an EMBL/GenBank/DDBJ whole genome shotgun (WGS) entry which is preliminary data.</text>
</comment>
<accession>A0A368ZY06</accession>
<proteinExistence type="predicted"/>
<keyword evidence="3" id="KW-1185">Reference proteome</keyword>
<dbReference type="Pfam" id="PF11306">
    <property type="entry name" value="DUF3108"/>
    <property type="match status" value="1"/>
</dbReference>
<evidence type="ECO:0000313" key="2">
    <source>
        <dbReference type="EMBL" id="RCX01922.1"/>
    </source>
</evidence>
<sequence>MKTLKLFLLLLCIGGNAQSGSNSAYVLPSVKVSAVKPFSTGERLVYSISYGLLTAGEAVVSVDDLQQKNGKTIAHMVGIGYSKGMFEWFFKVRDRYETYYDIDNLEPVEFIRDVYEGGYVIKRHIIFDNDKNTAVDLMLDKNKVFNLEDKTQDIFSAFYYARFTDVKSLSPGAVIQIPVFLDHEMFHFQIKYMGDEVLKTKFGKVKAMKFKPLVQEGRVFREKDAMTIWVSKDDNKVPLLIKSELLVGSIKAELIQYEGLKNPSVLP</sequence>
<feature type="signal peptide" evidence="1">
    <location>
        <begin position="1"/>
        <end position="17"/>
    </location>
</feature>
<organism evidence="2 3">
    <name type="scientific">Schleiferia thermophila</name>
    <dbReference type="NCBI Taxonomy" id="884107"/>
    <lineage>
        <taxon>Bacteria</taxon>
        <taxon>Pseudomonadati</taxon>
        <taxon>Bacteroidota</taxon>
        <taxon>Flavobacteriia</taxon>
        <taxon>Flavobacteriales</taxon>
        <taxon>Schleiferiaceae</taxon>
        <taxon>Schleiferia</taxon>
    </lineage>
</organism>
<dbReference type="RefSeq" id="WP_037359730.1">
    <property type="nucleotide sequence ID" value="NZ_BHZF01000001.1"/>
</dbReference>
<evidence type="ECO:0000313" key="3">
    <source>
        <dbReference type="Proteomes" id="UP000253517"/>
    </source>
</evidence>
<keyword evidence="1" id="KW-0732">Signal</keyword>
<reference evidence="2 3" key="1">
    <citation type="submission" date="2018-07" db="EMBL/GenBank/DDBJ databases">
        <title>Genomic Encyclopedia of Type Strains, Phase IV (KMG-IV): sequencing the most valuable type-strain genomes for metagenomic binning, comparative biology and taxonomic classification.</title>
        <authorList>
            <person name="Goeker M."/>
        </authorList>
    </citation>
    <scope>NUCLEOTIDE SEQUENCE [LARGE SCALE GENOMIC DNA]</scope>
    <source>
        <strain evidence="2 3">DSM 21410</strain>
    </source>
</reference>
<protein>
    <submittedName>
        <fullName evidence="2">Uncharacterized protein DUF3108</fullName>
    </submittedName>
</protein>
<evidence type="ECO:0000256" key="1">
    <source>
        <dbReference type="SAM" id="SignalP"/>
    </source>
</evidence>
<name>A0A368ZY06_9FLAO</name>
<gene>
    <name evidence="2" type="ORF">DES35_10621</name>
</gene>
<dbReference type="EMBL" id="QPJS01000006">
    <property type="protein sequence ID" value="RCX01922.1"/>
    <property type="molecule type" value="Genomic_DNA"/>
</dbReference>
<feature type="chain" id="PRO_5016785417" evidence="1">
    <location>
        <begin position="18"/>
        <end position="267"/>
    </location>
</feature>